<dbReference type="InterPro" id="IPR036188">
    <property type="entry name" value="FAD/NAD-bd_sf"/>
</dbReference>
<dbReference type="STRING" id="1400863.BN873_330088"/>
<sequence>MNRRGFLGSLAAATLTASGAHAWWRSTAAKTPPLPEGAIVGATDSLGHRLRGGGFPAATATLKTPVVIVGGGIAGLSAGWKLLKSGFRDFVILELESEVGGNARYGRNTISAYPWGAHYLPFPTQESRAVRELLADVGVLHGDPFAIEPIYDERAINFAPQERLYAQGIWHDGLWPEVGVRQRDLDQYRRFQDLMATFKARRGADGRKAFAIPSDLSARDPDLLALDRLSMRDFLLQQGLDSEPLHWYVNYACRDDYGCRHDQTSAWMGIHYFASRDALAQDADSDDVLTWPEGNGWLVERLRERLAAHLITHALVWRIAERDRDMAVDAWLSQENRSIRHRAQTVIWAAPVFQLPQLFRELSADLTAAIGEFQYAPWLVANLSLRALPEERRGAPLSWDNVLYDSEALGYVVATHQHLTAHSQQTVFTWYQALCDGPPQQERQRLLETPWATWAEHILRDLSRPHPNIRQLVTRLDVMRWGHAMVRPRPGFVWGEARHQLARLQDRVLFAHSDLSGYSIFEEANYRGVRAAEQALQQLGIDYSSSVGI</sequence>
<dbReference type="EMBL" id="CBTJ020000040">
    <property type="protein sequence ID" value="CDI02611.1"/>
    <property type="molecule type" value="Genomic_DNA"/>
</dbReference>
<reference evidence="2" key="2">
    <citation type="submission" date="2014-03" db="EMBL/GenBank/DDBJ databases">
        <title>Candidatus Competibacter-lineage genomes retrieved from metagenomes reveal functional metabolic diversity.</title>
        <authorList>
            <person name="McIlroy S.J."/>
            <person name="Albertsen M."/>
            <person name="Andresen E.K."/>
            <person name="Saunders A.M."/>
            <person name="Kristiansen R."/>
            <person name="Stokholm-Bjerregaard M."/>
            <person name="Nielsen K.L."/>
            <person name="Nielsen P.H."/>
        </authorList>
    </citation>
    <scope>NUCLEOTIDE SEQUENCE</scope>
    <source>
        <strain evidence="2">Run_A_D11</strain>
    </source>
</reference>
<keyword evidence="1" id="KW-0732">Signal</keyword>
<dbReference type="AlphaFoldDB" id="W6M475"/>
<dbReference type="PANTHER" id="PTHR42923:SF39">
    <property type="entry name" value="AMINO OXIDASE"/>
    <property type="match status" value="1"/>
</dbReference>
<accession>W6M475</accession>
<dbReference type="Proteomes" id="UP000035760">
    <property type="component" value="Unassembled WGS sequence"/>
</dbReference>
<dbReference type="Gene3D" id="3.50.50.60">
    <property type="entry name" value="FAD/NAD(P)-binding domain"/>
    <property type="match status" value="2"/>
</dbReference>
<evidence type="ECO:0000313" key="2">
    <source>
        <dbReference type="EMBL" id="CDI02611.1"/>
    </source>
</evidence>
<proteinExistence type="predicted"/>
<reference evidence="2" key="1">
    <citation type="submission" date="2013-07" db="EMBL/GenBank/DDBJ databases">
        <authorList>
            <person name="McIlroy S."/>
        </authorList>
    </citation>
    <scope>NUCLEOTIDE SEQUENCE [LARGE SCALE GENOMIC DNA]</scope>
    <source>
        <strain evidence="2">Run_A_D11</strain>
    </source>
</reference>
<keyword evidence="3" id="KW-1185">Reference proteome</keyword>
<feature type="chain" id="PRO_5004878165" evidence="1">
    <location>
        <begin position="23"/>
        <end position="549"/>
    </location>
</feature>
<feature type="signal peptide" evidence="1">
    <location>
        <begin position="1"/>
        <end position="22"/>
    </location>
</feature>
<dbReference type="RefSeq" id="WP_048672956.1">
    <property type="nucleotide sequence ID" value="NZ_CBTJ020000040.1"/>
</dbReference>
<dbReference type="OrthoDB" id="127573at2"/>
<comment type="caution">
    <text evidence="2">The sequence shown here is derived from an EMBL/GenBank/DDBJ whole genome shotgun (WGS) entry which is preliminary data.</text>
</comment>
<dbReference type="InterPro" id="IPR050464">
    <property type="entry name" value="Zeta_carotene_desat/Oxidored"/>
</dbReference>
<dbReference type="SUPFAM" id="SSF51905">
    <property type="entry name" value="FAD/NAD(P)-binding domain"/>
    <property type="match status" value="1"/>
</dbReference>
<evidence type="ECO:0000256" key="1">
    <source>
        <dbReference type="SAM" id="SignalP"/>
    </source>
</evidence>
<organism evidence="2 3">
    <name type="scientific">Candidatus Competibacter denitrificans Run_A_D11</name>
    <dbReference type="NCBI Taxonomy" id="1400863"/>
    <lineage>
        <taxon>Bacteria</taxon>
        <taxon>Pseudomonadati</taxon>
        <taxon>Pseudomonadota</taxon>
        <taxon>Gammaproteobacteria</taxon>
        <taxon>Candidatus Competibacteraceae</taxon>
        <taxon>Candidatus Competibacter</taxon>
    </lineage>
</organism>
<gene>
    <name evidence="2" type="ORF">BN873_330088</name>
</gene>
<dbReference type="Pfam" id="PF13450">
    <property type="entry name" value="NAD_binding_8"/>
    <property type="match status" value="1"/>
</dbReference>
<name>W6M475_9GAMM</name>
<evidence type="ECO:0000313" key="3">
    <source>
        <dbReference type="Proteomes" id="UP000035760"/>
    </source>
</evidence>
<dbReference type="PANTHER" id="PTHR42923">
    <property type="entry name" value="PROTOPORPHYRINOGEN OXIDASE"/>
    <property type="match status" value="1"/>
</dbReference>
<dbReference type="GO" id="GO:0016491">
    <property type="term" value="F:oxidoreductase activity"/>
    <property type="evidence" value="ECO:0007669"/>
    <property type="project" value="TreeGrafter"/>
</dbReference>
<protein>
    <submittedName>
        <fullName evidence="2">Twin-arginine translocation pathway signal</fullName>
    </submittedName>
</protein>